<keyword evidence="1" id="KW-0328">Glycosyltransferase</keyword>
<feature type="compositionally biased region" description="Acidic residues" evidence="2">
    <location>
        <begin position="127"/>
        <end position="139"/>
    </location>
</feature>
<name>A0A2T7PJG9_POMCA</name>
<keyword evidence="1" id="KW-0520">NAD</keyword>
<dbReference type="Gene3D" id="2.60.120.740">
    <property type="match status" value="1"/>
</dbReference>
<dbReference type="Pfam" id="PF02140">
    <property type="entry name" value="SUEL_Lectin"/>
    <property type="match status" value="1"/>
</dbReference>
<evidence type="ECO:0000259" key="4">
    <source>
        <dbReference type="PROSITE" id="PS51059"/>
    </source>
</evidence>
<dbReference type="Gene3D" id="3.90.228.10">
    <property type="match status" value="1"/>
</dbReference>
<evidence type="ECO:0000259" key="3">
    <source>
        <dbReference type="PROSITE" id="PS50228"/>
    </source>
</evidence>
<dbReference type="PROSITE" id="PS50228">
    <property type="entry name" value="SUEL_LECTIN"/>
    <property type="match status" value="1"/>
</dbReference>
<dbReference type="InterPro" id="IPR012317">
    <property type="entry name" value="Poly(ADP-ribose)pol_cat_dom"/>
</dbReference>
<feature type="region of interest" description="Disordered" evidence="2">
    <location>
        <begin position="785"/>
        <end position="821"/>
    </location>
</feature>
<dbReference type="PROSITE" id="PS51059">
    <property type="entry name" value="PARP_CATALYTIC"/>
    <property type="match status" value="1"/>
</dbReference>
<feature type="compositionally biased region" description="Low complexity" evidence="2">
    <location>
        <begin position="801"/>
        <end position="821"/>
    </location>
</feature>
<dbReference type="InterPro" id="IPR043159">
    <property type="entry name" value="Lectin_gal-bd_sf"/>
</dbReference>
<dbReference type="Pfam" id="PF00644">
    <property type="entry name" value="PARP"/>
    <property type="match status" value="1"/>
</dbReference>
<gene>
    <name evidence="5" type="ORF">C0Q70_04788</name>
</gene>
<comment type="caution">
    <text evidence="5">The sequence shown here is derived from an EMBL/GenBank/DDBJ whole genome shotgun (WGS) entry which is preliminary data.</text>
</comment>
<feature type="compositionally biased region" description="Polar residues" evidence="2">
    <location>
        <begin position="788"/>
        <end position="800"/>
    </location>
</feature>
<dbReference type="InterPro" id="IPR051712">
    <property type="entry name" value="ARTD-AVP"/>
</dbReference>
<feature type="domain" description="PARP catalytic" evidence="4">
    <location>
        <begin position="347"/>
        <end position="589"/>
    </location>
</feature>
<protein>
    <recommendedName>
        <fullName evidence="1">Poly [ADP-ribose] polymerase</fullName>
        <shortName evidence="1">PARP</shortName>
        <ecNumber evidence="1">2.4.2.-</ecNumber>
    </recommendedName>
</protein>
<evidence type="ECO:0000256" key="1">
    <source>
        <dbReference type="RuleBase" id="RU362114"/>
    </source>
</evidence>
<keyword evidence="6" id="KW-1185">Reference proteome</keyword>
<feature type="region of interest" description="Disordered" evidence="2">
    <location>
        <begin position="836"/>
        <end position="865"/>
    </location>
</feature>
<accession>A0A2T7PJG9</accession>
<dbReference type="GO" id="GO:0005634">
    <property type="term" value="C:nucleus"/>
    <property type="evidence" value="ECO:0007669"/>
    <property type="project" value="TreeGrafter"/>
</dbReference>
<sequence>MFTMRVTRNRFTVTPSALPLFAESAGRVPIYMHYLSFKCLLTTDDDRTNGISVQNKDTESTQKRKLLPVATMDCDSWTEENTENSSLGQETKRRKSTDDDLDLEETEDDVYIKILFGIHNQDLVQEDDRDTDEVCDTEDISSASSIAEKESAKPQQVSRDVSLDDNKADRNVPNQDYKHKEKLGVIQGEDYAQNVEENTEQKCFVSAPEFEVAATSVDDHIDLNEMDKDASIQSCAEEEKEDVIDVSEFQQRLQLCGKCSSLIGRDSFAQCRDAGEARKVLPYIVMELLKEKSEKETFKLISDMDMMVLSPKEIGFRLINSNSSQKYCQICKKDLYQFSHVSCGSKTTQEWSPVSAPRYWAPFPPNFQQLLTWHKTTGSSLPHAHSPPMTTAVVISINNNSISKRGKARQHMVDDFGKGQLNEKLLFHGTEATFAHDICSEGFDWRLCGRNGTVYGKGCYFAKHASYSLKFSDRNEEKASGEYLYAIKYTRTLALSVPAWLQSAKTLFVARVLCGRTVAGNSTMTKPPIDSGDPKQRPYNSACDNTTNPSMYVVFDSAQAYPAYGQLHTSKLATSISQIIKTEEKMLSKACLVALVTLQWSALALGYSVYACEGDMLVIQCYTGQVSSFLPSSAANRGVYSRKSTSTPLTTNYLLPAKLSIFAERCHRCGDNFMLQKMCKTDATQYMRYRCEGRFMCEVLVDTATFLSDPCPDVLKYMEVEYQCVPPTSFASVDACVEKCMATGGNPCSASIPAAGLNQLQAQPQPQLQPQPQIQPQPSVPLSALSVGAQQASSTKTGQQPALSQSRPSPASSSSSSSSSSAAAASHSHFSAVPALPYGSDKASSNTGTSGGTGSSSLPMQVPGSLPARLNPAAALNMNSATRAALMARLGNVLASLQNRAG</sequence>
<dbReference type="PANTHER" id="PTHR45740:SF2">
    <property type="entry name" value="POLY [ADP-RIBOSE] POLYMERASE"/>
    <property type="match status" value="1"/>
</dbReference>
<evidence type="ECO:0000256" key="2">
    <source>
        <dbReference type="SAM" id="MobiDB-lite"/>
    </source>
</evidence>
<reference evidence="5 6" key="1">
    <citation type="submission" date="2018-04" db="EMBL/GenBank/DDBJ databases">
        <title>The genome of golden apple snail Pomacea canaliculata provides insight into stress tolerance and invasive adaptation.</title>
        <authorList>
            <person name="Liu C."/>
            <person name="Liu B."/>
            <person name="Ren Y."/>
            <person name="Zhang Y."/>
            <person name="Wang H."/>
            <person name="Li S."/>
            <person name="Jiang F."/>
            <person name="Yin L."/>
            <person name="Zhang G."/>
            <person name="Qian W."/>
            <person name="Fan W."/>
        </authorList>
    </citation>
    <scope>NUCLEOTIDE SEQUENCE [LARGE SCALE GENOMIC DNA]</scope>
    <source>
        <strain evidence="5">SZHN2017</strain>
        <tissue evidence="5">Muscle</tissue>
    </source>
</reference>
<organism evidence="5 6">
    <name type="scientific">Pomacea canaliculata</name>
    <name type="common">Golden apple snail</name>
    <dbReference type="NCBI Taxonomy" id="400727"/>
    <lineage>
        <taxon>Eukaryota</taxon>
        <taxon>Metazoa</taxon>
        <taxon>Spiralia</taxon>
        <taxon>Lophotrochozoa</taxon>
        <taxon>Mollusca</taxon>
        <taxon>Gastropoda</taxon>
        <taxon>Caenogastropoda</taxon>
        <taxon>Architaenioglossa</taxon>
        <taxon>Ampullarioidea</taxon>
        <taxon>Ampullariidae</taxon>
        <taxon>Pomacea</taxon>
    </lineage>
</organism>
<feature type="region of interest" description="Disordered" evidence="2">
    <location>
        <begin position="74"/>
        <end position="101"/>
    </location>
</feature>
<dbReference type="Proteomes" id="UP000245119">
    <property type="component" value="Linkage Group LG3"/>
</dbReference>
<dbReference type="CDD" id="cd22840">
    <property type="entry name" value="Gal_Rha_Lectin_LAT2"/>
    <property type="match status" value="1"/>
</dbReference>
<dbReference type="SUPFAM" id="SSF56399">
    <property type="entry name" value="ADP-ribosylation"/>
    <property type="match status" value="1"/>
</dbReference>
<dbReference type="GO" id="GO:0003950">
    <property type="term" value="F:NAD+ poly-ADP-ribosyltransferase activity"/>
    <property type="evidence" value="ECO:0007669"/>
    <property type="project" value="UniProtKB-UniRule"/>
</dbReference>
<dbReference type="GO" id="GO:0030246">
    <property type="term" value="F:carbohydrate binding"/>
    <property type="evidence" value="ECO:0007669"/>
    <property type="project" value="InterPro"/>
</dbReference>
<dbReference type="InterPro" id="IPR000922">
    <property type="entry name" value="Lectin_gal-bd_dom"/>
</dbReference>
<evidence type="ECO:0000313" key="5">
    <source>
        <dbReference type="EMBL" id="PVD33532.1"/>
    </source>
</evidence>
<dbReference type="OrthoDB" id="408612at2759"/>
<proteinExistence type="predicted"/>
<dbReference type="CDD" id="cd01439">
    <property type="entry name" value="TCCD_inducible_PARP_like"/>
    <property type="match status" value="1"/>
</dbReference>
<keyword evidence="1" id="KW-0808">Transferase</keyword>
<feature type="domain" description="SUEL-type lectin" evidence="3">
    <location>
        <begin position="611"/>
        <end position="725"/>
    </location>
</feature>
<dbReference type="PANTHER" id="PTHR45740">
    <property type="entry name" value="POLY [ADP-RIBOSE] POLYMERASE"/>
    <property type="match status" value="1"/>
</dbReference>
<dbReference type="GO" id="GO:1990404">
    <property type="term" value="F:NAD+-protein mono-ADP-ribosyltransferase activity"/>
    <property type="evidence" value="ECO:0007669"/>
    <property type="project" value="TreeGrafter"/>
</dbReference>
<dbReference type="EC" id="2.4.2.-" evidence="1"/>
<dbReference type="EMBL" id="PZQS01000003">
    <property type="protein sequence ID" value="PVD33532.1"/>
    <property type="molecule type" value="Genomic_DNA"/>
</dbReference>
<feature type="compositionally biased region" description="Basic and acidic residues" evidence="2">
    <location>
        <begin position="161"/>
        <end position="174"/>
    </location>
</feature>
<feature type="region of interest" description="Disordered" evidence="2">
    <location>
        <begin position="127"/>
        <end position="174"/>
    </location>
</feature>
<evidence type="ECO:0000313" key="6">
    <source>
        <dbReference type="Proteomes" id="UP000245119"/>
    </source>
</evidence>
<dbReference type="AlphaFoldDB" id="A0A2T7PJG9"/>